<protein>
    <submittedName>
        <fullName evidence="1">Uncharacterized protein</fullName>
    </submittedName>
</protein>
<dbReference type="RefSeq" id="WP_117404699.1">
    <property type="nucleotide sequence ID" value="NZ_QVNQ01000014.1"/>
</dbReference>
<dbReference type="Proteomes" id="UP000262882">
    <property type="component" value="Unassembled WGS sequence"/>
</dbReference>
<proteinExistence type="predicted"/>
<evidence type="ECO:0000313" key="1">
    <source>
        <dbReference type="EMBL" id="RFS81396.1"/>
    </source>
</evidence>
<dbReference type="OrthoDB" id="3481194at2"/>
<sequence length="105" mass="11357">MPDIDNHRDRAYAEIGFPMQDGFTVAETADGLEVTGTCPACGGRTSMTFDYGPPDGVKGLFRNRGASAPPPRTVNVYCECGHMHADRPEGAFDRGCGAFWKVEMP</sequence>
<keyword evidence="2" id="KW-1185">Reference proteome</keyword>
<gene>
    <name evidence="1" type="ORF">D0T12_32750</name>
</gene>
<evidence type="ECO:0000313" key="2">
    <source>
        <dbReference type="Proteomes" id="UP000262882"/>
    </source>
</evidence>
<comment type="caution">
    <text evidence="1">The sequence shown here is derived from an EMBL/GenBank/DDBJ whole genome shotgun (WGS) entry which is preliminary data.</text>
</comment>
<reference evidence="1 2" key="1">
    <citation type="submission" date="2018-08" db="EMBL/GenBank/DDBJ databases">
        <title>Actinomadura spongicola sp. nov., isolated from marine sponge Leucetta chagosensis.</title>
        <authorList>
            <person name="Li L."/>
            <person name="Lin H.W."/>
        </authorList>
    </citation>
    <scope>NUCLEOTIDE SEQUENCE [LARGE SCALE GENOMIC DNA]</scope>
    <source>
        <strain evidence="1 2">LHW52907</strain>
    </source>
</reference>
<dbReference type="AlphaFoldDB" id="A0A372G7P8"/>
<dbReference type="EMBL" id="QVNQ01000014">
    <property type="protein sequence ID" value="RFS81396.1"/>
    <property type="molecule type" value="Genomic_DNA"/>
</dbReference>
<accession>A0A372G7P8</accession>
<organism evidence="1 2">
    <name type="scientific">Actinomadura spongiicola</name>
    <dbReference type="NCBI Taxonomy" id="2303421"/>
    <lineage>
        <taxon>Bacteria</taxon>
        <taxon>Bacillati</taxon>
        <taxon>Actinomycetota</taxon>
        <taxon>Actinomycetes</taxon>
        <taxon>Streptosporangiales</taxon>
        <taxon>Thermomonosporaceae</taxon>
        <taxon>Actinomadura</taxon>
    </lineage>
</organism>
<name>A0A372G7P8_9ACTN</name>